<dbReference type="EMBL" id="CADCXV010001215">
    <property type="protein sequence ID" value="CAB0042656.1"/>
    <property type="molecule type" value="Genomic_DNA"/>
</dbReference>
<evidence type="ECO:0000313" key="2">
    <source>
        <dbReference type="EMBL" id="CAB0042656.1"/>
    </source>
</evidence>
<reference evidence="2 3" key="1">
    <citation type="submission" date="2020-02" db="EMBL/GenBank/DDBJ databases">
        <authorList>
            <person name="Ferguson B K."/>
        </authorList>
    </citation>
    <scope>NUCLEOTIDE SEQUENCE [LARGE SCALE GENOMIC DNA]</scope>
</reference>
<keyword evidence="3" id="KW-1185">Reference proteome</keyword>
<organism evidence="2 3">
    <name type="scientific">Trichogramma brassicae</name>
    <dbReference type="NCBI Taxonomy" id="86971"/>
    <lineage>
        <taxon>Eukaryota</taxon>
        <taxon>Metazoa</taxon>
        <taxon>Ecdysozoa</taxon>
        <taxon>Arthropoda</taxon>
        <taxon>Hexapoda</taxon>
        <taxon>Insecta</taxon>
        <taxon>Pterygota</taxon>
        <taxon>Neoptera</taxon>
        <taxon>Endopterygota</taxon>
        <taxon>Hymenoptera</taxon>
        <taxon>Apocrita</taxon>
        <taxon>Proctotrupomorpha</taxon>
        <taxon>Chalcidoidea</taxon>
        <taxon>Trichogrammatidae</taxon>
        <taxon>Trichogramma</taxon>
    </lineage>
</organism>
<feature type="region of interest" description="Disordered" evidence="1">
    <location>
        <begin position="1"/>
        <end position="43"/>
    </location>
</feature>
<accession>A0A6H5IZA1</accession>
<protein>
    <submittedName>
        <fullName evidence="2">Uncharacterized protein</fullName>
    </submittedName>
</protein>
<proteinExistence type="predicted"/>
<name>A0A6H5IZA1_9HYME</name>
<gene>
    <name evidence="2" type="ORF">TBRA_LOCUS14264</name>
</gene>
<dbReference type="AlphaFoldDB" id="A0A6H5IZA1"/>
<evidence type="ECO:0000256" key="1">
    <source>
        <dbReference type="SAM" id="MobiDB-lite"/>
    </source>
</evidence>
<sequence length="274" mass="30931">MEISTDACDTRRGVTDPSSHAARVKSCSDMRVRPQRSSSSSARPIVKGLRSIGIFREPSQRTHANAEVLAFGITRETIEKSEIVGFSFARKTTIVRQNNQPVNHSYTSHILHYLSKAVYTSQRIIRLVAFMRHLSSYFYKALALARLHFELEHTDLPPEHPIIKPVVTDPEQYTILTTSKHTKFSISGKLSRNRDAIRARTGQLESVSRFARACTGREARRSPARPKCASSLDSLGGHFLSAADSAFARWRLERKFFVIFDSAVRPQAAHDKFF</sequence>
<evidence type="ECO:0000313" key="3">
    <source>
        <dbReference type="Proteomes" id="UP000479190"/>
    </source>
</evidence>
<dbReference type="Proteomes" id="UP000479190">
    <property type="component" value="Unassembled WGS sequence"/>
</dbReference>